<dbReference type="SUPFAM" id="SSF53335">
    <property type="entry name" value="S-adenosyl-L-methionine-dependent methyltransferases"/>
    <property type="match status" value="1"/>
</dbReference>
<keyword evidence="1 2" id="KW-0489">Methyltransferase</keyword>
<evidence type="ECO:0000313" key="3">
    <source>
        <dbReference type="Proteomes" id="UP000266262"/>
    </source>
</evidence>
<dbReference type="InterPro" id="IPR007536">
    <property type="entry name" value="16SrRNA_methylTrfase_J"/>
</dbReference>
<dbReference type="GO" id="GO:0008168">
    <property type="term" value="F:methyltransferase activity"/>
    <property type="evidence" value="ECO:0007669"/>
    <property type="project" value="UniProtKB-KW"/>
</dbReference>
<dbReference type="PANTHER" id="PTHR36112">
    <property type="entry name" value="RIBOSOMAL RNA SMALL SUBUNIT METHYLTRANSFERASE J"/>
    <property type="match status" value="1"/>
</dbReference>
<dbReference type="Proteomes" id="UP000266262">
    <property type="component" value="Unassembled WGS sequence"/>
</dbReference>
<dbReference type="HAMAP" id="MF_01523">
    <property type="entry name" value="16SrRNA_methyltr_J"/>
    <property type="match status" value="1"/>
</dbReference>
<comment type="subcellular location">
    <subcellularLocation>
        <location evidence="1">Cytoplasm</location>
    </subcellularLocation>
</comment>
<comment type="similarity">
    <text evidence="1">Belongs to the methyltransferase superfamily. RsmJ family.</text>
</comment>
<evidence type="ECO:0000313" key="2">
    <source>
        <dbReference type="EMBL" id="RID95074.1"/>
    </source>
</evidence>
<dbReference type="GO" id="GO:0032259">
    <property type="term" value="P:methylation"/>
    <property type="evidence" value="ECO:0007669"/>
    <property type="project" value="UniProtKB-KW"/>
</dbReference>
<name>A0ABX9MCK2_9FIRM</name>
<dbReference type="Gene3D" id="3.40.50.150">
    <property type="entry name" value="Vaccinia Virus protein VP39"/>
    <property type="match status" value="1"/>
</dbReference>
<comment type="function">
    <text evidence="1">Specifically methylates the guanosine in position 1516 of 16S rRNA.</text>
</comment>
<gene>
    <name evidence="1" type="primary">rsmJ</name>
    <name evidence="2" type="ORF">DX915_03105</name>
</gene>
<proteinExistence type="inferred from homology"/>
<reference evidence="2 3" key="1">
    <citation type="submission" date="2018-08" db="EMBL/GenBank/DDBJ databases">
        <title>Draft genome sequence of Dialister pneumosintes KCOM 1685.</title>
        <authorList>
            <person name="Kook J.-K."/>
            <person name="Park S.-N."/>
            <person name="Lim Y.K."/>
        </authorList>
    </citation>
    <scope>NUCLEOTIDE SEQUENCE [LARGE SCALE GENOMIC DNA]</scope>
    <source>
        <strain evidence="2 3">KCOM 1685</strain>
    </source>
</reference>
<comment type="caution">
    <text evidence="1">Lacks conserved residue(s) required for the propagation of feature annotation.</text>
</comment>
<dbReference type="InterPro" id="IPR029063">
    <property type="entry name" value="SAM-dependent_MTases_sf"/>
</dbReference>
<keyword evidence="1" id="KW-0949">S-adenosyl-L-methionine</keyword>
<organism evidence="2 3">
    <name type="scientific">Dialister pneumosintes</name>
    <dbReference type="NCBI Taxonomy" id="39950"/>
    <lineage>
        <taxon>Bacteria</taxon>
        <taxon>Bacillati</taxon>
        <taxon>Bacillota</taxon>
        <taxon>Negativicutes</taxon>
        <taxon>Veillonellales</taxon>
        <taxon>Veillonellaceae</taxon>
        <taxon>Dialister</taxon>
    </lineage>
</organism>
<accession>A0ABX9MCK2</accession>
<comment type="caution">
    <text evidence="2">The sequence shown here is derived from an EMBL/GenBank/DDBJ whole genome shotgun (WGS) entry which is preliminary data.</text>
</comment>
<feature type="binding site" evidence="1">
    <location>
        <position position="166"/>
    </location>
    <ligand>
        <name>S-adenosyl-L-methionine</name>
        <dbReference type="ChEBI" id="CHEBI:59789"/>
    </ligand>
</feature>
<evidence type="ECO:0000256" key="1">
    <source>
        <dbReference type="HAMAP-Rule" id="MF_01523"/>
    </source>
</evidence>
<comment type="catalytic activity">
    <reaction evidence="1">
        <text>guanosine(1516) in 16S rRNA + S-adenosyl-L-methionine = N(2)-methylguanosine(1516) in 16S rRNA + S-adenosyl-L-homocysteine + H(+)</text>
        <dbReference type="Rhea" id="RHEA:43220"/>
        <dbReference type="Rhea" id="RHEA-COMP:10412"/>
        <dbReference type="Rhea" id="RHEA-COMP:10413"/>
        <dbReference type="ChEBI" id="CHEBI:15378"/>
        <dbReference type="ChEBI" id="CHEBI:57856"/>
        <dbReference type="ChEBI" id="CHEBI:59789"/>
        <dbReference type="ChEBI" id="CHEBI:74269"/>
        <dbReference type="ChEBI" id="CHEBI:74481"/>
        <dbReference type="EC" id="2.1.1.242"/>
    </reaction>
</comment>
<keyword evidence="1" id="KW-0963">Cytoplasm</keyword>
<dbReference type="EMBL" id="QWKU01000001">
    <property type="protein sequence ID" value="RID95074.1"/>
    <property type="molecule type" value="Genomic_DNA"/>
</dbReference>
<keyword evidence="1" id="KW-0698">rRNA processing</keyword>
<keyword evidence="3" id="KW-1185">Reference proteome</keyword>
<dbReference type="PANTHER" id="PTHR36112:SF1">
    <property type="entry name" value="RIBOSOMAL RNA SMALL SUBUNIT METHYLTRANSFERASE J"/>
    <property type="match status" value="1"/>
</dbReference>
<sequence length="242" mass="27147">MCYEDILQYEKANRIAEKLHIPLITKEECAYAELLLLLCKEGIVLTDGKLSLHGDYTKLLRRLKYHNLSQEALIRAVRIKGRCQGLTAIDCTAGMGEDSLLLAAAGFSVTLYEHNPIITLLLKDTIERAKSIPELADIVSRMTVIEGNSECILSKLKVSPDIIFLDPMFPMKKKKSLVKEKLQVLQKLESPCTNEEILLQAAMQARPTRIVIKRPAKGPYLANIKPSYSISGDSIRYDCIVM</sequence>
<dbReference type="EC" id="2.1.1.242" evidence="1"/>
<keyword evidence="1" id="KW-0808">Transferase</keyword>
<dbReference type="Pfam" id="PF04445">
    <property type="entry name" value="SAM_MT"/>
    <property type="match status" value="1"/>
</dbReference>
<protein>
    <recommendedName>
        <fullName evidence="1">Ribosomal RNA small subunit methyltransferase J</fullName>
        <ecNumber evidence="1">2.1.1.242</ecNumber>
    </recommendedName>
    <alternativeName>
        <fullName evidence="1">16S rRNA m2G1516 methyltransferase</fullName>
    </alternativeName>
    <alternativeName>
        <fullName evidence="1">rRNA (guanine-N(2)-)-methyltransferase</fullName>
    </alternativeName>
</protein>